<feature type="transmembrane region" description="Helical" evidence="1">
    <location>
        <begin position="7"/>
        <end position="30"/>
    </location>
</feature>
<protein>
    <submittedName>
        <fullName evidence="4">7TM_GPCR_Srx domain-containing protein</fullName>
    </submittedName>
</protein>
<evidence type="ECO:0000313" key="3">
    <source>
        <dbReference type="Proteomes" id="UP000268014"/>
    </source>
</evidence>
<proteinExistence type="predicted"/>
<keyword evidence="1" id="KW-1133">Transmembrane helix</keyword>
<feature type="transmembrane region" description="Helical" evidence="1">
    <location>
        <begin position="152"/>
        <end position="170"/>
    </location>
</feature>
<reference evidence="2 3" key="2">
    <citation type="submission" date="2018-11" db="EMBL/GenBank/DDBJ databases">
        <authorList>
            <consortium name="Pathogen Informatics"/>
        </authorList>
    </citation>
    <scope>NUCLEOTIDE SEQUENCE [LARGE SCALE GENOMIC DNA]</scope>
    <source>
        <strain evidence="2 3">MHpl1</strain>
    </source>
</reference>
<evidence type="ECO:0000256" key="1">
    <source>
        <dbReference type="SAM" id="Phobius"/>
    </source>
</evidence>
<name>A0A158QPD4_HAEPC</name>
<sequence>MDVETALYVANVAFNTVVIAMDIAVMLIAIKTGEIGRQLFLWMIFLCMGMDIAAYLNTVIHDVPSFAMDTDIFKTKFRSILPRHMWITNLSIIVIGILLTVPMFTPYCGFSYVTGSHVWMYDTSKPYTHVWRGCNFVLQIMDVETALYMTNFSLNTIVVVMDAAIMFVAFQTGEIRRQLVLWMIFLCMSTDITVYLNTVIHDVPSFVMNTDIFKTPEPAYVSVLIILCQWFSQLFALLVLSVLHFIAVFSPAKFRSILPWHMWITNLFIVAIGVLLAVPMFTPYCGYTYVTENHVWMHDTSKPYTYIWRGILRDCSGLRRRTHHLEDSYASNCWDKKKWNRPIFHGCCCSGNGMFPLPNLVLPVECELVCMKDNLNYQRYEKKEAARSLLFGVGSKSAMW</sequence>
<feature type="transmembrane region" description="Helical" evidence="1">
    <location>
        <begin position="179"/>
        <end position="200"/>
    </location>
</feature>
<dbReference type="Proteomes" id="UP000268014">
    <property type="component" value="Unassembled WGS sequence"/>
</dbReference>
<organism evidence="4">
    <name type="scientific">Haemonchus placei</name>
    <name type="common">Barber's pole worm</name>
    <dbReference type="NCBI Taxonomy" id="6290"/>
    <lineage>
        <taxon>Eukaryota</taxon>
        <taxon>Metazoa</taxon>
        <taxon>Ecdysozoa</taxon>
        <taxon>Nematoda</taxon>
        <taxon>Chromadorea</taxon>
        <taxon>Rhabditida</taxon>
        <taxon>Rhabditina</taxon>
        <taxon>Rhabditomorpha</taxon>
        <taxon>Strongyloidea</taxon>
        <taxon>Trichostrongylidae</taxon>
        <taxon>Haemonchus</taxon>
    </lineage>
</organism>
<keyword evidence="1" id="KW-0812">Transmembrane</keyword>
<dbReference type="WBParaSite" id="HPLM_0001244401-mRNA-1">
    <property type="protein sequence ID" value="HPLM_0001244401-mRNA-1"/>
    <property type="gene ID" value="HPLM_0001244401"/>
</dbReference>
<dbReference type="OrthoDB" id="5829915at2759"/>
<keyword evidence="3" id="KW-1185">Reference proteome</keyword>
<reference evidence="4" key="1">
    <citation type="submission" date="2016-04" db="UniProtKB">
        <authorList>
            <consortium name="WormBaseParasite"/>
        </authorList>
    </citation>
    <scope>IDENTIFICATION</scope>
</reference>
<feature type="transmembrane region" description="Helical" evidence="1">
    <location>
        <begin position="260"/>
        <end position="281"/>
    </location>
</feature>
<evidence type="ECO:0000313" key="4">
    <source>
        <dbReference type="WBParaSite" id="HPLM_0001244401-mRNA-1"/>
    </source>
</evidence>
<feature type="transmembrane region" description="Helical" evidence="1">
    <location>
        <begin position="220"/>
        <end position="248"/>
    </location>
</feature>
<accession>A0A158QPD4</accession>
<evidence type="ECO:0000313" key="2">
    <source>
        <dbReference type="EMBL" id="VDO45669.1"/>
    </source>
</evidence>
<feature type="transmembrane region" description="Helical" evidence="1">
    <location>
        <begin position="42"/>
        <end position="63"/>
    </location>
</feature>
<keyword evidence="1" id="KW-0472">Membrane</keyword>
<gene>
    <name evidence="2" type="ORF">HPLM_LOCUS12436</name>
</gene>
<dbReference type="EMBL" id="UZAF01017866">
    <property type="protein sequence ID" value="VDO45669.1"/>
    <property type="molecule type" value="Genomic_DNA"/>
</dbReference>
<feature type="transmembrane region" description="Helical" evidence="1">
    <location>
        <begin position="84"/>
        <end position="104"/>
    </location>
</feature>
<dbReference type="AlphaFoldDB" id="A0A158QPD4"/>